<dbReference type="Proteomes" id="UP001177021">
    <property type="component" value="Unassembled WGS sequence"/>
</dbReference>
<name>A0ACB0L9I9_TRIPR</name>
<dbReference type="EMBL" id="CASHSV030000513">
    <property type="protein sequence ID" value="CAJ2665510.1"/>
    <property type="molecule type" value="Genomic_DNA"/>
</dbReference>
<organism evidence="1 2">
    <name type="scientific">Trifolium pratense</name>
    <name type="common">Red clover</name>
    <dbReference type="NCBI Taxonomy" id="57577"/>
    <lineage>
        <taxon>Eukaryota</taxon>
        <taxon>Viridiplantae</taxon>
        <taxon>Streptophyta</taxon>
        <taxon>Embryophyta</taxon>
        <taxon>Tracheophyta</taxon>
        <taxon>Spermatophyta</taxon>
        <taxon>Magnoliopsida</taxon>
        <taxon>eudicotyledons</taxon>
        <taxon>Gunneridae</taxon>
        <taxon>Pentapetalae</taxon>
        <taxon>rosids</taxon>
        <taxon>fabids</taxon>
        <taxon>Fabales</taxon>
        <taxon>Fabaceae</taxon>
        <taxon>Papilionoideae</taxon>
        <taxon>50 kb inversion clade</taxon>
        <taxon>NPAAA clade</taxon>
        <taxon>Hologalegina</taxon>
        <taxon>IRL clade</taxon>
        <taxon>Trifolieae</taxon>
        <taxon>Trifolium</taxon>
    </lineage>
</organism>
<gene>
    <name evidence="1" type="ORF">MILVUS5_LOCUS30477</name>
</gene>
<proteinExistence type="predicted"/>
<evidence type="ECO:0000313" key="1">
    <source>
        <dbReference type="EMBL" id="CAJ2665510.1"/>
    </source>
</evidence>
<comment type="caution">
    <text evidence="1">The sequence shown here is derived from an EMBL/GenBank/DDBJ whole genome shotgun (WGS) entry which is preliminary data.</text>
</comment>
<sequence>MPRRNNNPRRQNNNPQQQVPDPPTAPPKWGVIFKLSLFSIPNFYLIFFHYSIDSEFRRSIIINAGLSLASFFVTNRIKEKKAATMPRRNNNPRRQNNNPQQKVPDPPIASPKWGVIFKLSLFSIPYFYLIFFHYSIDSEFRRSIIINAGLSLAGFFVTNRIKEKKAAIMPRRNNNPRRQNNNPQQQVPDPSIAPPKWGVIFKLSLFSIPYFYLIFFHYSIDSEFRRSIIIIAGLSLAGFFVTNRIKEKKTATMPRRNNNPRRKKQ</sequence>
<accession>A0ACB0L9I9</accession>
<evidence type="ECO:0000313" key="2">
    <source>
        <dbReference type="Proteomes" id="UP001177021"/>
    </source>
</evidence>
<keyword evidence="2" id="KW-1185">Reference proteome</keyword>
<reference evidence="1" key="1">
    <citation type="submission" date="2023-10" db="EMBL/GenBank/DDBJ databases">
        <authorList>
            <person name="Rodriguez Cubillos JULIANA M."/>
            <person name="De Vega J."/>
        </authorList>
    </citation>
    <scope>NUCLEOTIDE SEQUENCE</scope>
</reference>
<protein>
    <submittedName>
        <fullName evidence="1">Uncharacterized protein</fullName>
    </submittedName>
</protein>